<dbReference type="GO" id="GO:0071555">
    <property type="term" value="P:cell wall organization"/>
    <property type="evidence" value="ECO:0007669"/>
    <property type="project" value="UniProtKB-KW"/>
</dbReference>
<comment type="pathway">
    <text evidence="2">Cell wall biogenesis; peptidoglycan biosynthesis.</text>
</comment>
<evidence type="ECO:0000259" key="21">
    <source>
        <dbReference type="Pfam" id="PF00912"/>
    </source>
</evidence>
<comment type="similarity">
    <text evidence="3">In the C-terminal section; belongs to the transpeptidase family.</text>
</comment>
<keyword evidence="6" id="KW-0121">Carboxypeptidase</keyword>
<keyword evidence="13 19" id="KW-0472">Membrane</keyword>
<dbReference type="GO" id="GO:0009252">
    <property type="term" value="P:peptidoglycan biosynthetic process"/>
    <property type="evidence" value="ECO:0007669"/>
    <property type="project" value="UniProtKB-KW"/>
</dbReference>
<evidence type="ECO:0000256" key="13">
    <source>
        <dbReference type="ARBA" id="ARBA00023136"/>
    </source>
</evidence>
<comment type="catalytic activity">
    <reaction evidence="16">
        <text>Preferential cleavage: (Ac)2-L-Lys-D-Ala-|-D-Ala. Also transpeptidation of peptidyl-alanyl moieties that are N-acyl substituents of D-alanine.</text>
        <dbReference type="EC" id="3.4.16.4"/>
    </reaction>
</comment>
<keyword evidence="10" id="KW-0378">Hydrolase</keyword>
<evidence type="ECO:0000256" key="4">
    <source>
        <dbReference type="ARBA" id="ARBA00007739"/>
    </source>
</evidence>
<name>A0A9X2Y0T8_9BACT</name>
<dbReference type="SUPFAM" id="SSF53955">
    <property type="entry name" value="Lysozyme-like"/>
    <property type="match status" value="1"/>
</dbReference>
<dbReference type="InterPro" id="IPR036950">
    <property type="entry name" value="PBP_transglycosylase"/>
</dbReference>
<evidence type="ECO:0000256" key="14">
    <source>
        <dbReference type="ARBA" id="ARBA00023268"/>
    </source>
</evidence>
<keyword evidence="7" id="KW-0645">Protease</keyword>
<dbReference type="AlphaFoldDB" id="A0A9X2Y0T8"/>
<evidence type="ECO:0000256" key="11">
    <source>
        <dbReference type="ARBA" id="ARBA00022960"/>
    </source>
</evidence>
<sequence length="810" mass="90986">MKKSVRVFWIILWGGIALFMLIIVFAIVGVFGKLPSLKELENPTIMQSSEVYAADGTLMGKYYRERGNRSNVNYRDISKHVIHALVATEDERFYDHAGIDFKATLRAVFLLGKEGGGSTISQQLAKTLLDQGSKNSAQRIIEKLKEYIVAIRLERNFTKEEIIALYLNAVPFSDNVYGIRNASRTFFQKEPDRLTVEEAALLVGTLQANYTYNPRVFPKAALERRNIVLGQMEKNHYINPSEATTLKSLPIKLNYRKLDENTGYAPYFREVIKDEIRDALKDLRNANGDKYDIYADGLKIYTTINPKMQEYAEEAVAQQMPFLQKALNRQRNIKSGSVWEGRANVLEASMKASDRWKNLEEEGLSEAEIRKTFTQKVPMRVFAWNSKREADTVMTPLDSIKYHRQMLQTAFMVMDPVTGEVRAWVGGIDFKTFKYDHANIKTKRQVGSAIKPLLYCQAMEERGFTMETPVVDQQQSFGALGMVPATGKTCTGRTMTMASALAWSRNCATAYIMKQVGPAQFASFLERIQIPTKIEPYPSIALGACDLSLYEMMWGYTIFPGRGFSTKPYFISRIEDRNGNVIKRFDFSQNRKEVVSEVTAYQMCKMMEGPVTKGTAGGLMYRLGAAEMGGKTGTTNENADAWFMGYSPQLLAGTWIGCDDRFIRIESAQGYGGTAARPIWEAFFQKVYADKSLQIDRAATFAKPADLQNEIFSADIPGIIENAPPPGAEGVDQGVGTADEYGLDTTYEFMGPESKPVTDDSKKETARKDSSSGKKAPKIGDPATKPEEKKKGFFKKIFGGKNKEEPQNDY</sequence>
<evidence type="ECO:0000256" key="17">
    <source>
        <dbReference type="ARBA" id="ARBA00049902"/>
    </source>
</evidence>
<evidence type="ECO:0000256" key="15">
    <source>
        <dbReference type="ARBA" id="ARBA00023316"/>
    </source>
</evidence>
<dbReference type="GO" id="GO:0005886">
    <property type="term" value="C:plasma membrane"/>
    <property type="evidence" value="ECO:0007669"/>
    <property type="project" value="UniProtKB-SubCell"/>
</dbReference>
<evidence type="ECO:0000256" key="18">
    <source>
        <dbReference type="SAM" id="MobiDB-lite"/>
    </source>
</evidence>
<dbReference type="GO" id="GO:0009002">
    <property type="term" value="F:serine-type D-Ala-D-Ala carboxypeptidase activity"/>
    <property type="evidence" value="ECO:0007669"/>
    <property type="project" value="UniProtKB-EC"/>
</dbReference>
<keyword evidence="19" id="KW-0812">Transmembrane</keyword>
<keyword evidence="5" id="KW-1003">Cell membrane</keyword>
<dbReference type="Pfam" id="PF00912">
    <property type="entry name" value="Transgly"/>
    <property type="match status" value="1"/>
</dbReference>
<evidence type="ECO:0000256" key="10">
    <source>
        <dbReference type="ARBA" id="ARBA00022801"/>
    </source>
</evidence>
<comment type="subcellular location">
    <subcellularLocation>
        <location evidence="1">Cell membrane</location>
    </subcellularLocation>
</comment>
<keyword evidence="14" id="KW-0511">Multifunctional enzyme</keyword>
<evidence type="ECO:0000256" key="7">
    <source>
        <dbReference type="ARBA" id="ARBA00022670"/>
    </source>
</evidence>
<evidence type="ECO:0000256" key="3">
    <source>
        <dbReference type="ARBA" id="ARBA00007090"/>
    </source>
</evidence>
<keyword evidence="8" id="KW-0328">Glycosyltransferase</keyword>
<gene>
    <name evidence="22" type="ORF">OCK74_27595</name>
</gene>
<proteinExistence type="inferred from homology"/>
<dbReference type="GO" id="GO:0006508">
    <property type="term" value="P:proteolysis"/>
    <property type="evidence" value="ECO:0007669"/>
    <property type="project" value="UniProtKB-KW"/>
</dbReference>
<dbReference type="GO" id="GO:0008658">
    <property type="term" value="F:penicillin binding"/>
    <property type="evidence" value="ECO:0007669"/>
    <property type="project" value="InterPro"/>
</dbReference>
<reference evidence="22" key="1">
    <citation type="submission" date="2022-09" db="EMBL/GenBank/DDBJ databases">
        <authorList>
            <person name="Yuan C."/>
            <person name="Ke Z."/>
        </authorList>
    </citation>
    <scope>NUCLEOTIDE SEQUENCE</scope>
    <source>
        <strain evidence="22">LB-8</strain>
    </source>
</reference>
<dbReference type="PANTHER" id="PTHR32282:SF11">
    <property type="entry name" value="PENICILLIN-BINDING PROTEIN 1B"/>
    <property type="match status" value="1"/>
</dbReference>
<keyword evidence="11" id="KW-0133">Cell shape</keyword>
<feature type="compositionally biased region" description="Basic and acidic residues" evidence="18">
    <location>
        <begin position="801"/>
        <end position="810"/>
    </location>
</feature>
<dbReference type="InterPro" id="IPR050396">
    <property type="entry name" value="Glycosyltr_51/Transpeptidase"/>
</dbReference>
<dbReference type="Gene3D" id="1.10.3810.10">
    <property type="entry name" value="Biosynthetic peptidoglycan transglycosylase-like"/>
    <property type="match status" value="1"/>
</dbReference>
<keyword evidence="12" id="KW-0573">Peptidoglycan synthesis</keyword>
<dbReference type="GO" id="GO:0008360">
    <property type="term" value="P:regulation of cell shape"/>
    <property type="evidence" value="ECO:0007669"/>
    <property type="project" value="UniProtKB-KW"/>
</dbReference>
<evidence type="ECO:0000256" key="5">
    <source>
        <dbReference type="ARBA" id="ARBA00022475"/>
    </source>
</evidence>
<dbReference type="RefSeq" id="WP_279300348.1">
    <property type="nucleotide sequence ID" value="NZ_JAOTIF010000057.1"/>
</dbReference>
<evidence type="ECO:0000256" key="1">
    <source>
        <dbReference type="ARBA" id="ARBA00004236"/>
    </source>
</evidence>
<dbReference type="GO" id="GO:0008955">
    <property type="term" value="F:peptidoglycan glycosyltransferase activity"/>
    <property type="evidence" value="ECO:0007669"/>
    <property type="project" value="UniProtKB-EC"/>
</dbReference>
<comment type="caution">
    <text evidence="22">The sequence shown here is derived from an EMBL/GenBank/DDBJ whole genome shotgun (WGS) entry which is preliminary data.</text>
</comment>
<evidence type="ECO:0000256" key="6">
    <source>
        <dbReference type="ARBA" id="ARBA00022645"/>
    </source>
</evidence>
<dbReference type="InterPro" id="IPR001264">
    <property type="entry name" value="Glyco_trans_51"/>
</dbReference>
<dbReference type="SUPFAM" id="SSF56601">
    <property type="entry name" value="beta-lactamase/transpeptidase-like"/>
    <property type="match status" value="1"/>
</dbReference>
<evidence type="ECO:0000256" key="12">
    <source>
        <dbReference type="ARBA" id="ARBA00022984"/>
    </source>
</evidence>
<dbReference type="EMBL" id="JAOTIF010000057">
    <property type="protein sequence ID" value="MCU7552915.1"/>
    <property type="molecule type" value="Genomic_DNA"/>
</dbReference>
<evidence type="ECO:0000256" key="8">
    <source>
        <dbReference type="ARBA" id="ARBA00022676"/>
    </source>
</evidence>
<evidence type="ECO:0000256" key="9">
    <source>
        <dbReference type="ARBA" id="ARBA00022679"/>
    </source>
</evidence>
<feature type="compositionally biased region" description="Basic and acidic residues" evidence="18">
    <location>
        <begin position="756"/>
        <end position="772"/>
    </location>
</feature>
<feature type="region of interest" description="Disordered" evidence="18">
    <location>
        <begin position="747"/>
        <end position="810"/>
    </location>
</feature>
<keyword evidence="23" id="KW-1185">Reference proteome</keyword>
<dbReference type="PANTHER" id="PTHR32282">
    <property type="entry name" value="BINDING PROTEIN TRANSPEPTIDASE, PUTATIVE-RELATED"/>
    <property type="match status" value="1"/>
</dbReference>
<feature type="domain" description="Glycosyl transferase family 51" evidence="21">
    <location>
        <begin position="56"/>
        <end position="232"/>
    </location>
</feature>
<comment type="catalytic activity">
    <reaction evidence="17">
        <text>[GlcNAc-(1-&gt;4)-Mur2Ac(oyl-L-Ala-gamma-D-Glu-L-Lys-D-Ala-D-Ala)](n)-di-trans,octa-cis-undecaprenyl diphosphate + beta-D-GlcNAc-(1-&gt;4)-Mur2Ac(oyl-L-Ala-gamma-D-Glu-L-Lys-D-Ala-D-Ala)-di-trans,octa-cis-undecaprenyl diphosphate = [GlcNAc-(1-&gt;4)-Mur2Ac(oyl-L-Ala-gamma-D-Glu-L-Lys-D-Ala-D-Ala)](n+1)-di-trans,octa-cis-undecaprenyl diphosphate + di-trans,octa-cis-undecaprenyl diphosphate + H(+)</text>
        <dbReference type="Rhea" id="RHEA:23708"/>
        <dbReference type="Rhea" id="RHEA-COMP:9602"/>
        <dbReference type="Rhea" id="RHEA-COMP:9603"/>
        <dbReference type="ChEBI" id="CHEBI:15378"/>
        <dbReference type="ChEBI" id="CHEBI:58405"/>
        <dbReference type="ChEBI" id="CHEBI:60033"/>
        <dbReference type="ChEBI" id="CHEBI:78435"/>
        <dbReference type="EC" id="2.4.99.28"/>
    </reaction>
</comment>
<comment type="similarity">
    <text evidence="4">In the N-terminal section; belongs to the glycosyltransferase 51 family.</text>
</comment>
<keyword evidence="15" id="KW-0961">Cell wall biogenesis/degradation</keyword>
<evidence type="ECO:0000256" key="2">
    <source>
        <dbReference type="ARBA" id="ARBA00004752"/>
    </source>
</evidence>
<evidence type="ECO:0000259" key="20">
    <source>
        <dbReference type="Pfam" id="PF00905"/>
    </source>
</evidence>
<evidence type="ECO:0000256" key="16">
    <source>
        <dbReference type="ARBA" id="ARBA00034000"/>
    </source>
</evidence>
<feature type="domain" description="Penicillin-binding protein transpeptidase" evidence="20">
    <location>
        <begin position="410"/>
        <end position="649"/>
    </location>
</feature>
<dbReference type="InterPro" id="IPR001460">
    <property type="entry name" value="PCN-bd_Tpept"/>
</dbReference>
<organism evidence="22 23">
    <name type="scientific">Paraflavisolibacter caeni</name>
    <dbReference type="NCBI Taxonomy" id="2982496"/>
    <lineage>
        <taxon>Bacteria</taxon>
        <taxon>Pseudomonadati</taxon>
        <taxon>Bacteroidota</taxon>
        <taxon>Chitinophagia</taxon>
        <taxon>Chitinophagales</taxon>
        <taxon>Chitinophagaceae</taxon>
        <taxon>Paraflavisolibacter</taxon>
    </lineage>
</organism>
<dbReference type="Pfam" id="PF00905">
    <property type="entry name" value="Transpeptidase"/>
    <property type="match status" value="1"/>
</dbReference>
<keyword evidence="9" id="KW-0808">Transferase</keyword>
<evidence type="ECO:0000256" key="19">
    <source>
        <dbReference type="SAM" id="Phobius"/>
    </source>
</evidence>
<evidence type="ECO:0000313" key="23">
    <source>
        <dbReference type="Proteomes" id="UP001155483"/>
    </source>
</evidence>
<dbReference type="Proteomes" id="UP001155483">
    <property type="component" value="Unassembled WGS sequence"/>
</dbReference>
<dbReference type="Gene3D" id="3.40.710.10">
    <property type="entry name" value="DD-peptidase/beta-lactamase superfamily"/>
    <property type="match status" value="2"/>
</dbReference>
<dbReference type="InterPro" id="IPR023346">
    <property type="entry name" value="Lysozyme-like_dom_sf"/>
</dbReference>
<accession>A0A9X2Y0T8</accession>
<feature type="transmembrane region" description="Helical" evidence="19">
    <location>
        <begin position="7"/>
        <end position="32"/>
    </location>
</feature>
<dbReference type="InterPro" id="IPR012338">
    <property type="entry name" value="Beta-lactam/transpept-like"/>
</dbReference>
<keyword evidence="19" id="KW-1133">Transmembrane helix</keyword>
<protein>
    <submittedName>
        <fullName evidence="22">Transglycosylase domain-containing protein</fullName>
    </submittedName>
</protein>
<dbReference type="GO" id="GO:0030288">
    <property type="term" value="C:outer membrane-bounded periplasmic space"/>
    <property type="evidence" value="ECO:0007669"/>
    <property type="project" value="TreeGrafter"/>
</dbReference>
<evidence type="ECO:0000313" key="22">
    <source>
        <dbReference type="EMBL" id="MCU7552915.1"/>
    </source>
</evidence>
<reference evidence="22" key="2">
    <citation type="submission" date="2023-04" db="EMBL/GenBank/DDBJ databases">
        <title>Paracnuella aquatica gen. nov., sp. nov., a member of the family Chitinophagaceae isolated from a hot spring.</title>
        <authorList>
            <person name="Wang C."/>
        </authorList>
    </citation>
    <scope>NUCLEOTIDE SEQUENCE</scope>
    <source>
        <strain evidence="22">LB-8</strain>
    </source>
</reference>